<dbReference type="InterPro" id="IPR036909">
    <property type="entry name" value="Cyt_c-like_dom_sf"/>
</dbReference>
<feature type="transmembrane region" description="Helical" evidence="5">
    <location>
        <begin position="258"/>
        <end position="277"/>
    </location>
</feature>
<dbReference type="GO" id="GO:0009055">
    <property type="term" value="F:electron transfer activity"/>
    <property type="evidence" value="ECO:0007669"/>
    <property type="project" value="InterPro"/>
</dbReference>
<keyword evidence="3 4" id="KW-0408">Iron</keyword>
<feature type="domain" description="Cytochrome c" evidence="6">
    <location>
        <begin position="340"/>
        <end position="422"/>
    </location>
</feature>
<keyword evidence="5" id="KW-1133">Transmembrane helix</keyword>
<feature type="transmembrane region" description="Helical" evidence="5">
    <location>
        <begin position="183"/>
        <end position="203"/>
    </location>
</feature>
<feature type="transmembrane region" description="Helical" evidence="5">
    <location>
        <begin position="289"/>
        <end position="306"/>
    </location>
</feature>
<dbReference type="SUPFAM" id="SSF46626">
    <property type="entry name" value="Cytochrome c"/>
    <property type="match status" value="1"/>
</dbReference>
<evidence type="ECO:0000256" key="2">
    <source>
        <dbReference type="ARBA" id="ARBA00022723"/>
    </source>
</evidence>
<evidence type="ECO:0000256" key="4">
    <source>
        <dbReference type="PROSITE-ProRule" id="PRU00433"/>
    </source>
</evidence>
<feature type="transmembrane region" description="Helical" evidence="5">
    <location>
        <begin position="93"/>
        <end position="111"/>
    </location>
</feature>
<keyword evidence="1 4" id="KW-0349">Heme</keyword>
<dbReference type="Proteomes" id="UP000072421">
    <property type="component" value="Chromosome"/>
</dbReference>
<dbReference type="Pfam" id="PF06181">
    <property type="entry name" value="Urate_ox_N"/>
    <property type="match status" value="1"/>
</dbReference>
<evidence type="ECO:0000256" key="1">
    <source>
        <dbReference type="ARBA" id="ARBA00022617"/>
    </source>
</evidence>
<dbReference type="InterPro" id="IPR010389">
    <property type="entry name" value="Urate_ox_N"/>
</dbReference>
<proteinExistence type="predicted"/>
<evidence type="ECO:0000313" key="8">
    <source>
        <dbReference type="Proteomes" id="UP000072421"/>
    </source>
</evidence>
<evidence type="ECO:0000259" key="6">
    <source>
        <dbReference type="PROSITE" id="PS51007"/>
    </source>
</evidence>
<keyword evidence="5" id="KW-0812">Transmembrane</keyword>
<keyword evidence="5" id="KW-0472">Membrane</keyword>
<organism evidence="7">
    <name type="scientific">Collimonas fungivorans</name>
    <dbReference type="NCBI Taxonomy" id="158899"/>
    <lineage>
        <taxon>Bacteria</taxon>
        <taxon>Pseudomonadati</taxon>
        <taxon>Pseudomonadota</taxon>
        <taxon>Betaproteobacteria</taxon>
        <taxon>Burkholderiales</taxon>
        <taxon>Oxalobacteraceae</taxon>
        <taxon>Collimonas</taxon>
    </lineage>
</organism>
<dbReference type="PROSITE" id="PS51007">
    <property type="entry name" value="CYTC"/>
    <property type="match status" value="1"/>
</dbReference>
<dbReference type="EMBL" id="CP013232">
    <property type="protein sequence ID" value="AMO96872.1"/>
    <property type="molecule type" value="Genomic_DNA"/>
</dbReference>
<feature type="transmembrane region" description="Helical" evidence="5">
    <location>
        <begin position="157"/>
        <end position="177"/>
    </location>
</feature>
<keyword evidence="2 4" id="KW-0479">Metal-binding</keyword>
<dbReference type="OrthoDB" id="9787495at2"/>
<evidence type="ECO:0000256" key="3">
    <source>
        <dbReference type="ARBA" id="ARBA00023004"/>
    </source>
</evidence>
<feature type="transmembrane region" description="Helical" evidence="5">
    <location>
        <begin position="20"/>
        <end position="38"/>
    </location>
</feature>
<accession>A0A127PGD9</accession>
<feature type="transmembrane region" description="Helical" evidence="5">
    <location>
        <begin position="235"/>
        <end position="252"/>
    </location>
</feature>
<reference evidence="7 8" key="1">
    <citation type="submission" date="2015-11" db="EMBL/GenBank/DDBJ databases">
        <title>Exploring the genomic traits of fungus-feeding bacterial genus Collimonas.</title>
        <authorList>
            <person name="Song C."/>
            <person name="Schmidt R."/>
            <person name="de Jager V."/>
            <person name="Krzyzanowska D."/>
            <person name="Jongedijk E."/>
            <person name="Cankar K."/>
            <person name="Beekwilder J."/>
            <person name="van Veen A."/>
            <person name="de Boer W."/>
            <person name="van Veen J.A."/>
            <person name="Garbeva P."/>
        </authorList>
    </citation>
    <scope>NUCLEOTIDE SEQUENCE [LARGE SCALE GENOMIC DNA]</scope>
    <source>
        <strain evidence="7 8">Ter6</strain>
    </source>
</reference>
<name>A0A127PGD9_9BURK</name>
<dbReference type="InterPro" id="IPR009056">
    <property type="entry name" value="Cyt_c-like_dom"/>
</dbReference>
<protein>
    <submittedName>
        <fullName evidence="7">Cytochrome c family protein</fullName>
    </submittedName>
</protein>
<feature type="transmembrane region" description="Helical" evidence="5">
    <location>
        <begin position="123"/>
        <end position="145"/>
    </location>
</feature>
<dbReference type="GO" id="GO:0020037">
    <property type="term" value="F:heme binding"/>
    <property type="evidence" value="ECO:0007669"/>
    <property type="project" value="InterPro"/>
</dbReference>
<dbReference type="GO" id="GO:0046872">
    <property type="term" value="F:metal ion binding"/>
    <property type="evidence" value="ECO:0007669"/>
    <property type="project" value="UniProtKB-KW"/>
</dbReference>
<evidence type="ECO:0000313" key="7">
    <source>
        <dbReference type="EMBL" id="AMO96872.1"/>
    </source>
</evidence>
<dbReference type="AlphaFoldDB" id="A0A127PGD9"/>
<sequence>MDALLVSYGVEWLNLLVRWLHLITGIAWIGASFYFVWLDNSIRPPKAGSDLAKKGVSGELWAVHGGGFYNPQKYLVAPAELPEDLHWFKWEAYATWLSGFAMLFIVYYFNASAMMINKDVADLSTWQAIGVGLGTLVIGWTVYDLLCRSPLGKRDGLLGLVMYLFIVAAAYVLSHLLSGRAAYIHVGAMIGTMMVGNVLMVIIPGQRKLVEAMRVGKSPDPIYGKKAKQRSVHNNYFTLPVLFIMISNHYGMTYSHPYNWLILAAIIAAGALIRHFFNLRHAGRVSFGYPIAGVALLLAVAIAIAPRPVQPVAPVAKADAAVAGAAAAPAAPAAATAATADMAHIQEIIGQRCATCHSAQPTQPGFATAPAGVMLQTADQIRQHADKVYQQAVQLKAMPLANLTHITDEERALIGTWYTSGAK</sequence>
<evidence type="ECO:0000256" key="5">
    <source>
        <dbReference type="SAM" id="Phobius"/>
    </source>
</evidence>
<dbReference type="PATRIC" id="fig|158899.10.peg.4234"/>
<dbReference type="RefSeq" id="WP_061541344.1">
    <property type="nucleotide sequence ID" value="NZ_CP013232.1"/>
</dbReference>
<gene>
    <name evidence="7" type="ORF">CFter6_4271</name>
</gene>